<protein>
    <recommendedName>
        <fullName evidence="4">Aminotransferase-like plant mobile domain-containing protein</fullName>
    </recommendedName>
</protein>
<evidence type="ECO:0008006" key="4">
    <source>
        <dbReference type="Google" id="ProtNLM"/>
    </source>
</evidence>
<dbReference type="AlphaFoldDB" id="A0A445ESF8"/>
<evidence type="ECO:0000313" key="2">
    <source>
        <dbReference type="EMBL" id="RYR78409.1"/>
    </source>
</evidence>
<dbReference type="EMBL" id="SDMP01000001">
    <property type="protein sequence ID" value="RYR78409.1"/>
    <property type="molecule type" value="Genomic_DNA"/>
</dbReference>
<proteinExistence type="predicted"/>
<keyword evidence="3" id="KW-1185">Reference proteome</keyword>
<dbReference type="PANTHER" id="PTHR34835">
    <property type="entry name" value="OS07G0283600 PROTEIN-RELATED"/>
    <property type="match status" value="1"/>
</dbReference>
<comment type="caution">
    <text evidence="2">The sequence shown here is derived from an EMBL/GenBank/DDBJ whole genome shotgun (WGS) entry which is preliminary data.</text>
</comment>
<gene>
    <name evidence="2" type="ORF">Ahy_A01g003202</name>
</gene>
<feature type="region of interest" description="Disordered" evidence="1">
    <location>
        <begin position="242"/>
        <end position="345"/>
    </location>
</feature>
<evidence type="ECO:0000256" key="1">
    <source>
        <dbReference type="SAM" id="MobiDB-lite"/>
    </source>
</evidence>
<accession>A0A445ESF8</accession>
<evidence type="ECO:0000313" key="3">
    <source>
        <dbReference type="Proteomes" id="UP000289738"/>
    </source>
</evidence>
<reference evidence="2 3" key="1">
    <citation type="submission" date="2019-01" db="EMBL/GenBank/DDBJ databases">
        <title>Sequencing of cultivated peanut Arachis hypogaea provides insights into genome evolution and oil improvement.</title>
        <authorList>
            <person name="Chen X."/>
        </authorList>
    </citation>
    <scope>NUCLEOTIDE SEQUENCE [LARGE SCALE GENOMIC DNA]</scope>
    <source>
        <strain evidence="3">cv. Fuhuasheng</strain>
        <tissue evidence="2">Leaves</tissue>
    </source>
</reference>
<feature type="compositionally biased region" description="Basic residues" evidence="1">
    <location>
        <begin position="258"/>
        <end position="270"/>
    </location>
</feature>
<name>A0A445ESF8_ARAHY</name>
<sequence>MQLRLKDLGLFLVNAHQDCVADKPIKMGKKSQCSPCYIHDMMSTMTRNNAIEKLAEIDEIGFGFLRLVLNWSVKQAIMVHLAEWYDVKPRTFILDIGNIRLNAELIGWVFGIPSSGDPFQTLDETNPAHVAIKKRFHRRTATELWDLVYNCPTAIESDRMEFRRYFLLVVIKMFLCPTTQQVNLPWHIYPVLDVSDLKRFNWPLQTLKWFDTAVEKYKLKGNKTCEGCMFVMLGRLLTRKGKSEEVQGPSAQDERTKAARKAPQKRRRKALVALRLSRAGSKKKGEDIKDRPHRSNPKPSEEKHLPISTNDDDDNEPLAKRGRRLFPQGVEQQKTSVGTPGAYLN</sequence>
<organism evidence="2 3">
    <name type="scientific">Arachis hypogaea</name>
    <name type="common">Peanut</name>
    <dbReference type="NCBI Taxonomy" id="3818"/>
    <lineage>
        <taxon>Eukaryota</taxon>
        <taxon>Viridiplantae</taxon>
        <taxon>Streptophyta</taxon>
        <taxon>Embryophyta</taxon>
        <taxon>Tracheophyta</taxon>
        <taxon>Spermatophyta</taxon>
        <taxon>Magnoliopsida</taxon>
        <taxon>eudicotyledons</taxon>
        <taxon>Gunneridae</taxon>
        <taxon>Pentapetalae</taxon>
        <taxon>rosids</taxon>
        <taxon>fabids</taxon>
        <taxon>Fabales</taxon>
        <taxon>Fabaceae</taxon>
        <taxon>Papilionoideae</taxon>
        <taxon>50 kb inversion clade</taxon>
        <taxon>dalbergioids sensu lato</taxon>
        <taxon>Dalbergieae</taxon>
        <taxon>Pterocarpus clade</taxon>
        <taxon>Arachis</taxon>
    </lineage>
</organism>
<dbReference type="PANTHER" id="PTHR34835:SF34">
    <property type="entry name" value="OS08G0555500 PROTEIN"/>
    <property type="match status" value="1"/>
</dbReference>
<dbReference type="Proteomes" id="UP000289738">
    <property type="component" value="Chromosome A01"/>
</dbReference>